<evidence type="ECO:0008006" key="3">
    <source>
        <dbReference type="Google" id="ProtNLM"/>
    </source>
</evidence>
<dbReference type="RefSeq" id="WP_146088415.1">
    <property type="nucleotide sequence ID" value="NZ_FNVU01000023.1"/>
</dbReference>
<evidence type="ECO:0000313" key="1">
    <source>
        <dbReference type="EMBL" id="SEG91267.1"/>
    </source>
</evidence>
<protein>
    <recommendedName>
        <fullName evidence="3">Lipoprotein</fullName>
    </recommendedName>
</protein>
<organism evidence="1 2">
    <name type="scientific">Actinacidiphila yanglinensis</name>
    <dbReference type="NCBI Taxonomy" id="310779"/>
    <lineage>
        <taxon>Bacteria</taxon>
        <taxon>Bacillati</taxon>
        <taxon>Actinomycetota</taxon>
        <taxon>Actinomycetes</taxon>
        <taxon>Kitasatosporales</taxon>
        <taxon>Streptomycetaceae</taxon>
        <taxon>Actinacidiphila</taxon>
    </lineage>
</organism>
<reference evidence="1 2" key="1">
    <citation type="submission" date="2016-10" db="EMBL/GenBank/DDBJ databases">
        <authorList>
            <person name="de Groot N.N."/>
        </authorList>
    </citation>
    <scope>NUCLEOTIDE SEQUENCE [LARGE SCALE GENOMIC DNA]</scope>
    <source>
        <strain evidence="1 2">CGMCC 4.2023</strain>
    </source>
</reference>
<dbReference type="OrthoDB" id="4166289at2"/>
<accession>A0A1H6E164</accession>
<keyword evidence="2" id="KW-1185">Reference proteome</keyword>
<dbReference type="Proteomes" id="UP000236754">
    <property type="component" value="Unassembled WGS sequence"/>
</dbReference>
<name>A0A1H6E164_9ACTN</name>
<evidence type="ECO:0000313" key="2">
    <source>
        <dbReference type="Proteomes" id="UP000236754"/>
    </source>
</evidence>
<dbReference type="EMBL" id="FNVU01000023">
    <property type="protein sequence ID" value="SEG91267.1"/>
    <property type="molecule type" value="Genomic_DNA"/>
</dbReference>
<dbReference type="PROSITE" id="PS51257">
    <property type="entry name" value="PROKAR_LIPOPROTEIN"/>
    <property type="match status" value="1"/>
</dbReference>
<gene>
    <name evidence="1" type="ORF">SAMN05216223_12367</name>
</gene>
<dbReference type="AlphaFoldDB" id="A0A1H6E164"/>
<proteinExistence type="predicted"/>
<sequence>MGRAGRGALGVAVVVAVAVLGGCSTGGTDATVAKVGGDASSPVTSTPRPFVGKLSFEYHGTRPQKETINQALDIKNDDDRSVVPVLAFTPLDKQHKVLSQVKVRTVYGSDRGALVVPYGWGMDILRFSGPGAQEVADVRVRVVSVVPARIRAGIHDVTAQPLDAQGHKVDKFHRFAALRLSNTDGFAVSVRVAYLVYDEPPKGQTQQAVVVVPVGGLTRVPAHGTALVKVTGAAAAAVARYSDGPAVSIKPYNSQ</sequence>